<dbReference type="InterPro" id="IPR036291">
    <property type="entry name" value="NAD(P)-bd_dom_sf"/>
</dbReference>
<keyword evidence="1" id="KW-0472">Membrane</keyword>
<feature type="domain" description="NAD(P)-binding" evidence="2">
    <location>
        <begin position="16"/>
        <end position="161"/>
    </location>
</feature>
<accession>A0A0D1YJS7</accession>
<dbReference type="SUPFAM" id="SSF51735">
    <property type="entry name" value="NAD(P)-binding Rossmann-fold domains"/>
    <property type="match status" value="1"/>
</dbReference>
<dbReference type="PATRIC" id="fig|47500.8.peg.1227"/>
<dbReference type="PANTHER" id="PTHR12126">
    <property type="entry name" value="NADH-UBIQUINONE OXIDOREDUCTASE 39 KDA SUBUNIT-RELATED"/>
    <property type="match status" value="1"/>
</dbReference>
<dbReference type="Proteomes" id="UP000037269">
    <property type="component" value="Unassembled WGS sequence"/>
</dbReference>
<dbReference type="InterPro" id="IPR016040">
    <property type="entry name" value="NAD(P)-bd_dom"/>
</dbReference>
<dbReference type="OrthoDB" id="9774199at2"/>
<protein>
    <submittedName>
        <fullName evidence="4">Uncharacterized conserved protein YbjT, contains NAD(P)-binding and DUF2867 domains</fullName>
    </submittedName>
</protein>
<reference evidence="4 6" key="2">
    <citation type="submission" date="2016-10" db="EMBL/GenBank/DDBJ databases">
        <authorList>
            <person name="de Groot N.N."/>
        </authorList>
    </citation>
    <scope>NUCLEOTIDE SEQUENCE [LARGE SCALE GENOMIC DNA]</scope>
    <source>
        <strain evidence="4 6">DSM 2895</strain>
    </source>
</reference>
<gene>
    <name evidence="3" type="ORF">AF333_00695</name>
    <name evidence="4" type="ORF">SAMN04487909_105145</name>
</gene>
<name>A0A0D1YJS7_ANEMI</name>
<dbReference type="AlphaFoldDB" id="A0A0D1YJS7"/>
<keyword evidence="1" id="KW-0812">Transmembrane</keyword>
<dbReference type="Pfam" id="PF13460">
    <property type="entry name" value="NAD_binding_10"/>
    <property type="match status" value="1"/>
</dbReference>
<evidence type="ECO:0000313" key="6">
    <source>
        <dbReference type="Proteomes" id="UP000182836"/>
    </source>
</evidence>
<dbReference type="Proteomes" id="UP000182836">
    <property type="component" value="Unassembled WGS sequence"/>
</dbReference>
<sequence length="481" mass="54016">MTANQSANRPTVAIAGANGFVGKALLARLLPDYYVIGLTRSERRSEAVAVDGRPSLEWRRADLFSLLEIEKGLQGADYAFYLVHSMVPSARLTQGKFQDMDIILADNFARAAKKAGVKQIIYLGGLIPEEVDGSSSHLYSRLEVEETLRSHGVPVTVLRAGIVVGANGLSFHLISRLIRNLPVMICPSWMSSKTHPIALQDVVALLAACIGRKKAYGQSIDVGGPDTLTYNEMILKTARIMGRKRHLYPIPLFMATMSSLWIALVADVSLKLVKPIVGSLTHSLVARRRWLQEEIGVSGLTFEESVRIALEEKQTKEGKTKAHPFVSNVRSVQRLVLPKGRSAAWTSKDYAQWLPRNLKPFIKVEEMDERLHFLLFGMKKPLLELTYSAERSTDDRVLYYITGGLLAHDDNTSRRGRLEFREVLNGQYVMVAIHEFIPKLPWFLYSMTQALAHLWVMHRYGRYLRLKANSSALKKEARDMG</sequence>
<evidence type="ECO:0000313" key="4">
    <source>
        <dbReference type="EMBL" id="SDI57141.1"/>
    </source>
</evidence>
<dbReference type="EMBL" id="LGUG01000002">
    <property type="protein sequence ID" value="KON99288.1"/>
    <property type="molecule type" value="Genomic_DNA"/>
</dbReference>
<reference evidence="3 5" key="1">
    <citation type="submission" date="2015-07" db="EMBL/GenBank/DDBJ databases">
        <title>Fjat-14205 dsm 2895.</title>
        <authorList>
            <person name="Liu B."/>
            <person name="Wang J."/>
            <person name="Zhu Y."/>
            <person name="Liu G."/>
            <person name="Chen Q."/>
            <person name="Chen Z."/>
            <person name="Lan J."/>
            <person name="Che J."/>
            <person name="Ge C."/>
            <person name="Shi H."/>
            <person name="Pan Z."/>
            <person name="Liu X."/>
        </authorList>
    </citation>
    <scope>NUCLEOTIDE SEQUENCE [LARGE SCALE GENOMIC DNA]</scope>
    <source>
        <strain evidence="3 5">DSM 2895</strain>
    </source>
</reference>
<organism evidence="3 5">
    <name type="scientific">Aneurinibacillus migulanus</name>
    <name type="common">Bacillus migulanus</name>
    <dbReference type="NCBI Taxonomy" id="47500"/>
    <lineage>
        <taxon>Bacteria</taxon>
        <taxon>Bacillati</taxon>
        <taxon>Bacillota</taxon>
        <taxon>Bacilli</taxon>
        <taxon>Bacillales</taxon>
        <taxon>Paenibacillaceae</taxon>
        <taxon>Aneurinibacillus group</taxon>
        <taxon>Aneurinibacillus</taxon>
    </lineage>
</organism>
<dbReference type="STRING" id="47500.AF333_00695"/>
<evidence type="ECO:0000259" key="2">
    <source>
        <dbReference type="Pfam" id="PF13460"/>
    </source>
</evidence>
<dbReference type="GO" id="GO:0044877">
    <property type="term" value="F:protein-containing complex binding"/>
    <property type="evidence" value="ECO:0007669"/>
    <property type="project" value="TreeGrafter"/>
</dbReference>
<dbReference type="GeneID" id="42303734"/>
<dbReference type="Gene3D" id="3.40.50.720">
    <property type="entry name" value="NAD(P)-binding Rossmann-like Domain"/>
    <property type="match status" value="1"/>
</dbReference>
<keyword evidence="1" id="KW-1133">Transmembrane helix</keyword>
<evidence type="ECO:0000313" key="5">
    <source>
        <dbReference type="Proteomes" id="UP000037269"/>
    </source>
</evidence>
<dbReference type="EMBL" id="FNED01000005">
    <property type="protein sequence ID" value="SDI57141.1"/>
    <property type="molecule type" value="Genomic_DNA"/>
</dbReference>
<evidence type="ECO:0000256" key="1">
    <source>
        <dbReference type="SAM" id="Phobius"/>
    </source>
</evidence>
<keyword evidence="5" id="KW-1185">Reference proteome</keyword>
<proteinExistence type="predicted"/>
<feature type="transmembrane region" description="Helical" evidence="1">
    <location>
        <begin position="246"/>
        <end position="266"/>
    </location>
</feature>
<dbReference type="InterPro" id="IPR051207">
    <property type="entry name" value="ComplexI_NDUFA9_subunit"/>
</dbReference>
<dbReference type="PANTHER" id="PTHR12126:SF11">
    <property type="entry name" value="NADH DEHYDROGENASE [UBIQUINONE] 1 ALPHA SUBCOMPLEX SUBUNIT 9, MITOCHONDRIAL"/>
    <property type="match status" value="1"/>
</dbReference>
<dbReference type="RefSeq" id="WP_043063830.1">
    <property type="nucleotide sequence ID" value="NZ_BJOA01000082.1"/>
</dbReference>
<evidence type="ECO:0000313" key="3">
    <source>
        <dbReference type="EMBL" id="KON99288.1"/>
    </source>
</evidence>